<dbReference type="Gene3D" id="3.90.1200.10">
    <property type="match status" value="1"/>
</dbReference>
<dbReference type="Pfam" id="PF01636">
    <property type="entry name" value="APH"/>
    <property type="match status" value="1"/>
</dbReference>
<dbReference type="EMBL" id="BMLT01000001">
    <property type="protein sequence ID" value="GGO75465.1"/>
    <property type="molecule type" value="Genomic_DNA"/>
</dbReference>
<dbReference type="SUPFAM" id="SSF56112">
    <property type="entry name" value="Protein kinase-like (PK-like)"/>
    <property type="match status" value="1"/>
</dbReference>
<gene>
    <name evidence="2" type="ORF">GCM10011348_00320</name>
</gene>
<protein>
    <recommendedName>
        <fullName evidence="1">Aminoglycoside phosphotransferase domain-containing protein</fullName>
    </recommendedName>
</protein>
<sequence length="277" mass="30714">MQDEVFTAVQRHIGAICTWRPLGQGCSNGLYRSQNDGGARVLRINAGAEAVPGVDRIREARLLERLQGFDWAPRIQGCDPAAGWLLMDWHGDSPAAPLAGDQRQQLLQAVRDWQVLEDAGAAVDYPALYDHYRLELRGLPLGKALLQLIEALETNWESLPDVGHRLTHHDLHPGNLCWMDGRLVVVDWEYAAIGNPWFDAAALAKHFEASLVELSSLPAFADLDADTLAEGLGRACWMFDALGCLWYWARGLSGSGYDMAWLMRETLRLLKTSEPAG</sequence>
<feature type="domain" description="Aminoglycoside phosphotransferase" evidence="1">
    <location>
        <begin position="18"/>
        <end position="208"/>
    </location>
</feature>
<evidence type="ECO:0000259" key="1">
    <source>
        <dbReference type="Pfam" id="PF01636"/>
    </source>
</evidence>
<dbReference type="AlphaFoldDB" id="A0A917Z827"/>
<evidence type="ECO:0000313" key="3">
    <source>
        <dbReference type="Proteomes" id="UP000599578"/>
    </source>
</evidence>
<reference evidence="2 3" key="1">
    <citation type="journal article" date="2014" name="Int. J. Syst. Evol. Microbiol.">
        <title>Complete genome sequence of Corynebacterium casei LMG S-19264T (=DSM 44701T), isolated from a smear-ripened cheese.</title>
        <authorList>
            <consortium name="US DOE Joint Genome Institute (JGI-PGF)"/>
            <person name="Walter F."/>
            <person name="Albersmeier A."/>
            <person name="Kalinowski J."/>
            <person name="Ruckert C."/>
        </authorList>
    </citation>
    <scope>NUCLEOTIDE SEQUENCE [LARGE SCALE GENOMIC DNA]</scope>
    <source>
        <strain evidence="2 3">CGMCC 1.7286</strain>
    </source>
</reference>
<dbReference type="InterPro" id="IPR002575">
    <property type="entry name" value="Aminoglycoside_PTrfase"/>
</dbReference>
<accession>A0A917Z827</accession>
<dbReference type="Proteomes" id="UP000599578">
    <property type="component" value="Unassembled WGS sequence"/>
</dbReference>
<comment type="caution">
    <text evidence="2">The sequence shown here is derived from an EMBL/GenBank/DDBJ whole genome shotgun (WGS) entry which is preliminary data.</text>
</comment>
<dbReference type="RefSeq" id="WP_188857210.1">
    <property type="nucleotide sequence ID" value="NZ_BMLT01000001.1"/>
</dbReference>
<evidence type="ECO:0000313" key="2">
    <source>
        <dbReference type="EMBL" id="GGO75465.1"/>
    </source>
</evidence>
<proteinExistence type="predicted"/>
<keyword evidence="3" id="KW-1185">Reference proteome</keyword>
<name>A0A917Z827_9GAMM</name>
<dbReference type="InterPro" id="IPR011009">
    <property type="entry name" value="Kinase-like_dom_sf"/>
</dbReference>
<organism evidence="2 3">
    <name type="scientific">Marinobacterium nitratireducens</name>
    <dbReference type="NCBI Taxonomy" id="518897"/>
    <lineage>
        <taxon>Bacteria</taxon>
        <taxon>Pseudomonadati</taxon>
        <taxon>Pseudomonadota</taxon>
        <taxon>Gammaproteobacteria</taxon>
        <taxon>Oceanospirillales</taxon>
        <taxon>Oceanospirillaceae</taxon>
        <taxon>Marinobacterium</taxon>
    </lineage>
</organism>